<dbReference type="EMBL" id="JBCDNA010000002">
    <property type="protein sequence ID" value="MEL4455973.1"/>
    <property type="molecule type" value="Genomic_DNA"/>
</dbReference>
<comment type="caution">
    <text evidence="3">The sequence shown here is derived from an EMBL/GenBank/DDBJ whole genome shotgun (WGS) entry which is preliminary data.</text>
</comment>
<sequence>MKQKVKLFFIVVVGLFFVVVGFYFWASSPNLPHKDYNVSGQYNLNTGGSLHDSVLSVLTYNIGYLSGMTNNLPVQNSSSLFEENLNKVIYELKKADADILALQEIDYGSKRSYHVDQQKELGKLGYNYFGQSINWDKKYVPFPYYPFSVHFGEILSGQSVLSKYPISELERIELKRNTSNPFYYDSFYIDRLAQVVKIKINSRTLILINVHLEAYHKETRKIQMQQVKNLYIKYYKDFPTILLGDFNSDINFDGAAINMIMEIPETGCAAFDSSVQNNTFNSISPTERLDYIFYNKRFIKEVDAEILTQFKMASDHLPLQLKFKFKNQFYANSRPQPNS</sequence>
<feature type="domain" description="Endonuclease/exonuclease/phosphatase" evidence="2">
    <location>
        <begin position="59"/>
        <end position="316"/>
    </location>
</feature>
<evidence type="ECO:0000313" key="3">
    <source>
        <dbReference type="EMBL" id="MEL4455973.1"/>
    </source>
</evidence>
<dbReference type="Pfam" id="PF03372">
    <property type="entry name" value="Exo_endo_phos"/>
    <property type="match status" value="1"/>
</dbReference>
<evidence type="ECO:0000256" key="1">
    <source>
        <dbReference type="SAM" id="Phobius"/>
    </source>
</evidence>
<keyword evidence="3" id="KW-0540">Nuclease</keyword>
<keyword evidence="1" id="KW-0472">Membrane</keyword>
<dbReference type="RefSeq" id="WP_342159979.1">
    <property type="nucleotide sequence ID" value="NZ_JBCDNA010000002.1"/>
</dbReference>
<feature type="transmembrane region" description="Helical" evidence="1">
    <location>
        <begin position="7"/>
        <end position="26"/>
    </location>
</feature>
<dbReference type="PANTHER" id="PTHR14859:SF1">
    <property type="entry name" value="PGAP2-INTERACTING PROTEIN"/>
    <property type="match status" value="1"/>
</dbReference>
<evidence type="ECO:0000313" key="4">
    <source>
        <dbReference type="Proteomes" id="UP001474120"/>
    </source>
</evidence>
<reference evidence="3 4" key="1">
    <citation type="submission" date="2024-04" db="EMBL/GenBank/DDBJ databases">
        <title>whole genome sequencing of Lutimonas vermicola strain IMCC1616.</title>
        <authorList>
            <person name="Bae S.S."/>
        </authorList>
    </citation>
    <scope>NUCLEOTIDE SEQUENCE [LARGE SCALE GENOMIC DNA]</scope>
    <source>
        <strain evidence="3 4">IMCC1616</strain>
    </source>
</reference>
<dbReference type="InterPro" id="IPR036691">
    <property type="entry name" value="Endo/exonu/phosph_ase_sf"/>
</dbReference>
<accession>A0ABU9L0L1</accession>
<evidence type="ECO:0000259" key="2">
    <source>
        <dbReference type="Pfam" id="PF03372"/>
    </source>
</evidence>
<dbReference type="Proteomes" id="UP001474120">
    <property type="component" value="Unassembled WGS sequence"/>
</dbReference>
<dbReference type="SUPFAM" id="SSF56219">
    <property type="entry name" value="DNase I-like"/>
    <property type="match status" value="1"/>
</dbReference>
<dbReference type="PANTHER" id="PTHR14859">
    <property type="entry name" value="CALCOFLUOR WHITE HYPERSENSITIVE PROTEIN PRECURSOR"/>
    <property type="match status" value="1"/>
</dbReference>
<keyword evidence="1" id="KW-1133">Transmembrane helix</keyword>
<dbReference type="InterPro" id="IPR051916">
    <property type="entry name" value="GPI-anchor_lipid_remodeler"/>
</dbReference>
<keyword evidence="3" id="KW-0255">Endonuclease</keyword>
<dbReference type="InterPro" id="IPR005135">
    <property type="entry name" value="Endo/exonuclease/phosphatase"/>
</dbReference>
<keyword evidence="3" id="KW-0378">Hydrolase</keyword>
<organism evidence="3 4">
    <name type="scientific">Lutimonas vermicola</name>
    <dbReference type="NCBI Taxonomy" id="414288"/>
    <lineage>
        <taxon>Bacteria</taxon>
        <taxon>Pseudomonadati</taxon>
        <taxon>Bacteroidota</taxon>
        <taxon>Flavobacteriia</taxon>
        <taxon>Flavobacteriales</taxon>
        <taxon>Flavobacteriaceae</taxon>
        <taxon>Lutimonas</taxon>
    </lineage>
</organism>
<keyword evidence="4" id="KW-1185">Reference proteome</keyword>
<dbReference type="Gene3D" id="3.60.10.10">
    <property type="entry name" value="Endonuclease/exonuclease/phosphatase"/>
    <property type="match status" value="1"/>
</dbReference>
<dbReference type="GO" id="GO:0004519">
    <property type="term" value="F:endonuclease activity"/>
    <property type="evidence" value="ECO:0007669"/>
    <property type="project" value="UniProtKB-KW"/>
</dbReference>
<name>A0ABU9L0L1_9FLAO</name>
<keyword evidence="1" id="KW-0812">Transmembrane</keyword>
<proteinExistence type="predicted"/>
<gene>
    <name evidence="3" type="ORF">AABB81_08720</name>
</gene>
<protein>
    <submittedName>
        <fullName evidence="3">Endonuclease/exonuclease/phosphatase family protein</fullName>
    </submittedName>
</protein>